<reference evidence="7 8" key="1">
    <citation type="submission" date="2020-06" db="EMBL/GenBank/DDBJ databases">
        <authorList>
            <consortium name="Wellcome Sanger Institute Data Sharing"/>
        </authorList>
    </citation>
    <scope>NUCLEOTIDE SEQUENCE [LARGE SCALE GENOMIC DNA]</scope>
</reference>
<keyword evidence="1" id="KW-0479">Metal-binding</keyword>
<dbReference type="Pfam" id="PF00643">
    <property type="entry name" value="zf-B_box"/>
    <property type="match status" value="1"/>
</dbReference>
<organism evidence="7 8">
    <name type="scientific">Denticeps clupeoides</name>
    <name type="common">denticle herring</name>
    <dbReference type="NCBI Taxonomy" id="299321"/>
    <lineage>
        <taxon>Eukaryota</taxon>
        <taxon>Metazoa</taxon>
        <taxon>Chordata</taxon>
        <taxon>Craniata</taxon>
        <taxon>Vertebrata</taxon>
        <taxon>Euteleostomi</taxon>
        <taxon>Actinopterygii</taxon>
        <taxon>Neopterygii</taxon>
        <taxon>Teleostei</taxon>
        <taxon>Clupei</taxon>
        <taxon>Clupeiformes</taxon>
        <taxon>Denticipitoidei</taxon>
        <taxon>Denticipitidae</taxon>
        <taxon>Denticeps</taxon>
    </lineage>
</organism>
<dbReference type="PANTHER" id="PTHR25465">
    <property type="entry name" value="B-BOX DOMAIN CONTAINING"/>
    <property type="match status" value="1"/>
</dbReference>
<evidence type="ECO:0000259" key="6">
    <source>
        <dbReference type="PROSITE" id="PS50119"/>
    </source>
</evidence>
<dbReference type="AlphaFoldDB" id="A0AAY3ZWF6"/>
<protein>
    <recommendedName>
        <fullName evidence="6">B box-type domain-containing protein</fullName>
    </recommendedName>
</protein>
<dbReference type="SUPFAM" id="SSF57845">
    <property type="entry name" value="B-box zinc-binding domain"/>
    <property type="match status" value="1"/>
</dbReference>
<dbReference type="InterPro" id="IPR051051">
    <property type="entry name" value="E3_ubiq-ligase_TRIM/RNF"/>
</dbReference>
<keyword evidence="8" id="KW-1185">Reference proteome</keyword>
<evidence type="ECO:0000256" key="1">
    <source>
        <dbReference type="ARBA" id="ARBA00022723"/>
    </source>
</evidence>
<dbReference type="CDD" id="cd19769">
    <property type="entry name" value="Bbox2_TRIM16-like"/>
    <property type="match status" value="1"/>
</dbReference>
<dbReference type="SMART" id="SM00336">
    <property type="entry name" value="BBOX"/>
    <property type="match status" value="1"/>
</dbReference>
<name>A0AAY3ZWF6_9TELE</name>
<sequence>MFHTATGWGTSNRPSQHGRADFPVSLDGNQPKMDGDVRGIAGSQQGKPGSPVPSVLSMKSDKSQEEPPNMTGDLSGITDCSSDCGAAAVLCGFCSSYCPLHVRQHYMSPALQRHRLVEVTGDVEQRLCQQHHRQMEFYCNTDHQPVCALCSMVEHNGHEIIIIQPGQGHQNLHTELPVNRGNKLSLLEFGDAFAGMLGARGQVVARGADIGRAGEEDRRHLVGEREAGGVVVGAPQRGVEGTRASWGVAGRSSSYKGQANSVSVAGEGHGVQVESVRRSS</sequence>
<evidence type="ECO:0000256" key="4">
    <source>
        <dbReference type="PROSITE-ProRule" id="PRU00024"/>
    </source>
</evidence>
<evidence type="ECO:0000313" key="7">
    <source>
        <dbReference type="Ensembl" id="ENSDCDP00010000779.1"/>
    </source>
</evidence>
<dbReference type="InterPro" id="IPR000315">
    <property type="entry name" value="Znf_B-box"/>
</dbReference>
<accession>A0AAY3ZWF6</accession>
<dbReference type="PANTHER" id="PTHR25465:SF5">
    <property type="entry name" value="E3 UBIQUITIN_ISG15 LIGASE TRIM25-RELATED"/>
    <property type="match status" value="1"/>
</dbReference>
<reference evidence="7" key="3">
    <citation type="submission" date="2025-09" db="UniProtKB">
        <authorList>
            <consortium name="Ensembl"/>
        </authorList>
    </citation>
    <scope>IDENTIFICATION</scope>
</reference>
<feature type="region of interest" description="Disordered" evidence="5">
    <location>
        <begin position="1"/>
        <end position="74"/>
    </location>
</feature>
<dbReference type="Gene3D" id="3.30.160.60">
    <property type="entry name" value="Classic Zinc Finger"/>
    <property type="match status" value="1"/>
</dbReference>
<evidence type="ECO:0000256" key="3">
    <source>
        <dbReference type="ARBA" id="ARBA00022833"/>
    </source>
</evidence>
<dbReference type="Ensembl" id="ENSDCDT00010000809.1">
    <property type="protein sequence ID" value="ENSDCDP00010000779.1"/>
    <property type="gene ID" value="ENSDCDG00010000434.1"/>
</dbReference>
<dbReference type="PROSITE" id="PS50119">
    <property type="entry name" value="ZF_BBOX"/>
    <property type="match status" value="1"/>
</dbReference>
<feature type="domain" description="B box-type" evidence="6">
    <location>
        <begin position="123"/>
        <end position="163"/>
    </location>
</feature>
<dbReference type="GO" id="GO:0008270">
    <property type="term" value="F:zinc ion binding"/>
    <property type="evidence" value="ECO:0007669"/>
    <property type="project" value="UniProtKB-KW"/>
</dbReference>
<reference evidence="7" key="2">
    <citation type="submission" date="2025-08" db="UniProtKB">
        <authorList>
            <consortium name="Ensembl"/>
        </authorList>
    </citation>
    <scope>IDENTIFICATION</scope>
</reference>
<evidence type="ECO:0000256" key="2">
    <source>
        <dbReference type="ARBA" id="ARBA00022771"/>
    </source>
</evidence>
<dbReference type="GeneTree" id="ENSGT01120000277317"/>
<proteinExistence type="predicted"/>
<evidence type="ECO:0000256" key="5">
    <source>
        <dbReference type="SAM" id="MobiDB-lite"/>
    </source>
</evidence>
<dbReference type="Proteomes" id="UP000694580">
    <property type="component" value="Chromosome 1"/>
</dbReference>
<evidence type="ECO:0000313" key="8">
    <source>
        <dbReference type="Proteomes" id="UP000694580"/>
    </source>
</evidence>
<keyword evidence="3" id="KW-0862">Zinc</keyword>
<keyword evidence="2 4" id="KW-0863">Zinc-finger</keyword>